<feature type="modified residue" description="Pyruvic acid (Ser); by autocatalysis" evidence="11">
    <location>
        <position position="283"/>
    </location>
</feature>
<dbReference type="InterPro" id="IPR033179">
    <property type="entry name" value="PSD_type2_pro"/>
</dbReference>
<keyword evidence="8 11" id="KW-0456">Lyase</keyword>
<comment type="subcellular location">
    <subcellularLocation>
        <location evidence="11">Cell membrane</location>
        <topology evidence="11">Peripheral membrane protein</topology>
    </subcellularLocation>
</comment>
<feature type="site" description="Cleavage (non-hydrolytic); by autocatalysis" evidence="11">
    <location>
        <begin position="282"/>
        <end position="283"/>
    </location>
</feature>
<comment type="function">
    <text evidence="11">Catalyzes the formation of phosphatidylethanolamine (PtdEtn) from phosphatidylserine (PtdSer).</text>
</comment>
<dbReference type="NCBIfam" id="TIGR00163">
    <property type="entry name" value="PS_decarb"/>
    <property type="match status" value="1"/>
</dbReference>
<dbReference type="GO" id="GO:0006646">
    <property type="term" value="P:phosphatidylethanolamine biosynthetic process"/>
    <property type="evidence" value="ECO:0007669"/>
    <property type="project" value="UniProtKB-UniRule"/>
</dbReference>
<evidence type="ECO:0000256" key="5">
    <source>
        <dbReference type="ARBA" id="ARBA00023136"/>
    </source>
</evidence>
<dbReference type="EMBL" id="LRPY01000040">
    <property type="protein sequence ID" value="KXA24661.1"/>
    <property type="molecule type" value="Genomic_DNA"/>
</dbReference>
<comment type="caution">
    <text evidence="12">The sequence shown here is derived from an EMBL/GenBank/DDBJ whole genome shotgun (WGS) entry which is preliminary data.</text>
</comment>
<dbReference type="STRING" id="1408287.GCA_000493815_00855"/>
<keyword evidence="4 11" id="KW-0443">Lipid metabolism</keyword>
<keyword evidence="9 11" id="KW-1208">Phospholipid metabolism</keyword>
<dbReference type="HAMAP" id="MF_00663">
    <property type="entry name" value="PS_decarb_PSD_B_type2"/>
    <property type="match status" value="1"/>
</dbReference>
<accession>A0A133P877</accession>
<dbReference type="PATRIC" id="fig|851.8.peg.446"/>
<gene>
    <name evidence="11" type="primary">psd</name>
    <name evidence="12" type="ORF">HMPREF3221_00443</name>
</gene>
<dbReference type="EC" id="4.1.1.65" evidence="11"/>
<dbReference type="GO" id="GO:0004609">
    <property type="term" value="F:phosphatidylserine decarboxylase activity"/>
    <property type="evidence" value="ECO:0007669"/>
    <property type="project" value="UniProtKB-UniRule"/>
</dbReference>
<sequence length="323" mass="37752">MSKKKILIFLVIICFIIYNRESKMKFEKIKYIERKTSEIKTEKVMGEGALKFLYYNPFGKLALHTIVKRKFLSDWYGRKMSKPESKEKIKSFVEEMGIDMNEYKRPIEDYTSFNDFFYRELKDGARKIDYNENVVVSPADGKILAFENIKEVDTFFVKGSEFTLEEFFNDKELAKKYEDGTFVIIRLAPADYHRFHFPVDGEISEVKKISGDYYSVSTHAIKTNFRIFCENKREYAILKTKKFGDIAMFDIGATMVGAIVQTYKANSFVKKGEEKGYFLFGGSTCILIFEKGKVIIDKDIIENTQNKIETRIYMGEKFGNEKN</sequence>
<reference evidence="13" key="1">
    <citation type="submission" date="2016-01" db="EMBL/GenBank/DDBJ databases">
        <authorList>
            <person name="Mitreva M."/>
            <person name="Pepin K.H."/>
            <person name="Mihindukulasuriya K.A."/>
            <person name="Fulton R."/>
            <person name="Fronick C."/>
            <person name="O'Laughlin M."/>
            <person name="Miner T."/>
            <person name="Herter B."/>
            <person name="Rosa B.A."/>
            <person name="Cordes M."/>
            <person name="Tomlinson C."/>
            <person name="Wollam A."/>
            <person name="Palsikar V.B."/>
            <person name="Mardis E.R."/>
            <person name="Wilson R.K."/>
        </authorList>
    </citation>
    <scope>NUCLEOTIDE SEQUENCE [LARGE SCALE GENOMIC DNA]</scope>
    <source>
        <strain evidence="13">MJR7757B</strain>
    </source>
</reference>
<evidence type="ECO:0000256" key="4">
    <source>
        <dbReference type="ARBA" id="ARBA00023098"/>
    </source>
</evidence>
<comment type="PTM">
    <text evidence="11">Is synthesized initially as an inactive proenzyme. Formation of the active enzyme involves a self-maturation process in which the active site pyruvoyl group is generated from an internal serine residue via an autocatalytic post-translational modification. Two non-identical subunits are generated from the proenzyme in this reaction, and the pyruvate is formed at the N-terminus of the alpha chain, which is derived from the carboxyl end of the proenzyme. The autoendoproteolytic cleavage occurs by a canonical serine protease mechanism, in which the side chain hydroxyl group of the serine supplies its oxygen atom to form the C-terminus of the beta chain, while the remainder of the serine residue undergoes an oxidative deamination to produce ammonia and the pyruvoyl prosthetic group on the alpha chain. During this reaction, the Ser that is part of the protease active site of the proenzyme becomes the pyruvoyl prosthetic group, which constitutes an essential element of the active site of the mature decarboxylase.</text>
</comment>
<keyword evidence="6 11" id="KW-0865">Zymogen</keyword>
<comment type="subunit">
    <text evidence="11">Heterodimer of a large membrane-associated beta subunit and a small pyruvoyl-containing alpha subunit.</text>
</comment>
<feature type="active site" description="Charge relay system; for autoendoproteolytic cleavage activity" evidence="11">
    <location>
        <position position="283"/>
    </location>
</feature>
<evidence type="ECO:0000256" key="7">
    <source>
        <dbReference type="ARBA" id="ARBA00023209"/>
    </source>
</evidence>
<dbReference type="AlphaFoldDB" id="A0A133P877"/>
<comment type="cofactor">
    <cofactor evidence="11">
        <name>pyruvate</name>
        <dbReference type="ChEBI" id="CHEBI:15361"/>
    </cofactor>
    <text evidence="11">Binds 1 pyruvoyl group covalently per subunit.</text>
</comment>
<evidence type="ECO:0000256" key="1">
    <source>
        <dbReference type="ARBA" id="ARBA00005189"/>
    </source>
</evidence>
<evidence type="ECO:0000256" key="10">
    <source>
        <dbReference type="ARBA" id="ARBA00023317"/>
    </source>
</evidence>
<protein>
    <recommendedName>
        <fullName evidence="11">Phosphatidylserine decarboxylase proenzyme</fullName>
        <ecNumber evidence="11">4.1.1.65</ecNumber>
    </recommendedName>
    <component>
        <recommendedName>
            <fullName evidence="11">Phosphatidylserine decarboxylase alpha chain</fullName>
        </recommendedName>
    </component>
    <component>
        <recommendedName>
            <fullName evidence="11">Phosphatidylserine decarboxylase beta chain</fullName>
        </recommendedName>
    </component>
</protein>
<comment type="pathway">
    <text evidence="1">Lipid metabolism.</text>
</comment>
<feature type="active site" description="Charge relay system; for autoendoproteolytic cleavage activity" evidence="11">
    <location>
        <position position="140"/>
    </location>
</feature>
<comment type="pathway">
    <text evidence="11">Phospholipid metabolism; phosphatidylethanolamine biosynthesis; phosphatidylethanolamine from CDP-diacylglycerol: step 2/2.</text>
</comment>
<evidence type="ECO:0000256" key="3">
    <source>
        <dbReference type="ARBA" id="ARBA00022793"/>
    </source>
</evidence>
<keyword evidence="3 11" id="KW-0210">Decarboxylase</keyword>
<comment type="similarity">
    <text evidence="11">Belongs to the phosphatidylserine decarboxylase family. PSD-B subfamily. Prokaryotic type II sub-subfamily.</text>
</comment>
<keyword evidence="2 11" id="KW-0444">Lipid biosynthesis</keyword>
<evidence type="ECO:0000256" key="9">
    <source>
        <dbReference type="ARBA" id="ARBA00023264"/>
    </source>
</evidence>
<keyword evidence="7 11" id="KW-0594">Phospholipid biosynthesis</keyword>
<keyword evidence="13" id="KW-1185">Reference proteome</keyword>
<evidence type="ECO:0000256" key="8">
    <source>
        <dbReference type="ARBA" id="ARBA00023239"/>
    </source>
</evidence>
<dbReference type="Pfam" id="PF02666">
    <property type="entry name" value="PS_Dcarbxylase"/>
    <property type="match status" value="1"/>
</dbReference>
<dbReference type="InterPro" id="IPR033177">
    <property type="entry name" value="PSD-B"/>
</dbReference>
<keyword evidence="10 11" id="KW-0670">Pyruvate</keyword>
<keyword evidence="11" id="KW-1003">Cell membrane</keyword>
<feature type="chain" id="PRO_5023390350" description="Phosphatidylserine decarboxylase alpha chain" evidence="11">
    <location>
        <begin position="283"/>
        <end position="323"/>
    </location>
</feature>
<evidence type="ECO:0000256" key="2">
    <source>
        <dbReference type="ARBA" id="ARBA00022516"/>
    </source>
</evidence>
<keyword evidence="5 11" id="KW-0472">Membrane</keyword>
<evidence type="ECO:0000256" key="11">
    <source>
        <dbReference type="HAMAP-Rule" id="MF_00663"/>
    </source>
</evidence>
<feature type="active site" description="Schiff-base intermediate with substrate; via pyruvic acid; for decarboxylase activity" evidence="11">
    <location>
        <position position="283"/>
    </location>
</feature>
<dbReference type="PANTHER" id="PTHR10067">
    <property type="entry name" value="PHOSPHATIDYLSERINE DECARBOXYLASE"/>
    <property type="match status" value="1"/>
</dbReference>
<evidence type="ECO:0000313" key="13">
    <source>
        <dbReference type="Proteomes" id="UP000070401"/>
    </source>
</evidence>
<proteinExistence type="inferred from homology"/>
<dbReference type="InterPro" id="IPR003817">
    <property type="entry name" value="PS_Dcarbxylase"/>
</dbReference>
<dbReference type="Proteomes" id="UP000070401">
    <property type="component" value="Unassembled WGS sequence"/>
</dbReference>
<dbReference type="GO" id="GO:0005886">
    <property type="term" value="C:plasma membrane"/>
    <property type="evidence" value="ECO:0007669"/>
    <property type="project" value="UniProtKB-SubCell"/>
</dbReference>
<dbReference type="eggNOG" id="COG0688">
    <property type="taxonomic scope" value="Bacteria"/>
</dbReference>
<evidence type="ECO:0000256" key="6">
    <source>
        <dbReference type="ARBA" id="ARBA00023145"/>
    </source>
</evidence>
<feature type="chain" id="PRO_5023390349" description="Phosphatidylserine decarboxylase beta chain" evidence="11">
    <location>
        <begin position="1"/>
        <end position="282"/>
    </location>
</feature>
<name>A0A133P877_FUSNU</name>
<dbReference type="UniPathway" id="UPA00558">
    <property type="reaction ID" value="UER00616"/>
</dbReference>
<dbReference type="NCBIfam" id="NF001941">
    <property type="entry name" value="PRK00723.1"/>
    <property type="match status" value="1"/>
</dbReference>
<organism evidence="12 13">
    <name type="scientific">Fusobacterium nucleatum</name>
    <dbReference type="NCBI Taxonomy" id="851"/>
    <lineage>
        <taxon>Bacteria</taxon>
        <taxon>Fusobacteriati</taxon>
        <taxon>Fusobacteriota</taxon>
        <taxon>Fusobacteriia</taxon>
        <taxon>Fusobacteriales</taxon>
        <taxon>Fusobacteriaceae</taxon>
        <taxon>Fusobacterium</taxon>
    </lineage>
</organism>
<dbReference type="PANTHER" id="PTHR10067:SF17">
    <property type="entry name" value="PHOSPHATIDYLSERINE DECARBOXYLASE PROENZYME 2"/>
    <property type="match status" value="1"/>
</dbReference>
<comment type="catalytic activity">
    <reaction evidence="11">
        <text>a 1,2-diacyl-sn-glycero-3-phospho-L-serine + H(+) = a 1,2-diacyl-sn-glycero-3-phosphoethanolamine + CO2</text>
        <dbReference type="Rhea" id="RHEA:20828"/>
        <dbReference type="ChEBI" id="CHEBI:15378"/>
        <dbReference type="ChEBI" id="CHEBI:16526"/>
        <dbReference type="ChEBI" id="CHEBI:57262"/>
        <dbReference type="ChEBI" id="CHEBI:64612"/>
        <dbReference type="EC" id="4.1.1.65"/>
    </reaction>
</comment>
<evidence type="ECO:0000313" key="12">
    <source>
        <dbReference type="EMBL" id="KXA24661.1"/>
    </source>
</evidence>
<feature type="active site" description="Charge relay system; for autoendoproteolytic cleavage activity" evidence="11">
    <location>
        <position position="196"/>
    </location>
</feature>